<dbReference type="InterPro" id="IPR038772">
    <property type="entry name" value="Sph/SMPD2-like"/>
</dbReference>
<reference evidence="6" key="1">
    <citation type="submission" date="2013-12" db="EMBL/GenBank/DDBJ databases">
        <title>The Genome Sequence of Aphanomyces invadans NJM9701.</title>
        <authorList>
            <consortium name="The Broad Institute Genomics Platform"/>
            <person name="Russ C."/>
            <person name="Tyler B."/>
            <person name="van West P."/>
            <person name="Dieguez-Uribeondo J."/>
            <person name="Young S.K."/>
            <person name="Zeng Q."/>
            <person name="Gargeya S."/>
            <person name="Fitzgerald M."/>
            <person name="Abouelleil A."/>
            <person name="Alvarado L."/>
            <person name="Chapman S.B."/>
            <person name="Gainer-Dewar J."/>
            <person name="Goldberg J."/>
            <person name="Griggs A."/>
            <person name="Gujja S."/>
            <person name="Hansen M."/>
            <person name="Howarth C."/>
            <person name="Imamovic A."/>
            <person name="Ireland A."/>
            <person name="Larimer J."/>
            <person name="McCowan C."/>
            <person name="Murphy C."/>
            <person name="Pearson M."/>
            <person name="Poon T.W."/>
            <person name="Priest M."/>
            <person name="Roberts A."/>
            <person name="Saif S."/>
            <person name="Shea T."/>
            <person name="Sykes S."/>
            <person name="Wortman J."/>
            <person name="Nusbaum C."/>
            <person name="Birren B."/>
        </authorList>
    </citation>
    <scope>NUCLEOTIDE SEQUENCE [LARGE SCALE GENOMIC DNA]</scope>
    <source>
        <strain evidence="6">NJM9701</strain>
    </source>
</reference>
<dbReference type="STRING" id="157072.A0A024TLY7"/>
<dbReference type="Pfam" id="PF03372">
    <property type="entry name" value="Exo_endo_phos"/>
    <property type="match status" value="1"/>
</dbReference>
<keyword evidence="3" id="KW-0378">Hydrolase</keyword>
<dbReference type="GO" id="GO:0004767">
    <property type="term" value="F:sphingomyelin phosphodiesterase activity"/>
    <property type="evidence" value="ECO:0007669"/>
    <property type="project" value="UniProtKB-EC"/>
</dbReference>
<dbReference type="GeneID" id="20088371"/>
<dbReference type="PANTHER" id="PTHR16320:SF1">
    <property type="entry name" value="SPHINGOMYELINASE DDB_G0288017"/>
    <property type="match status" value="1"/>
</dbReference>
<dbReference type="InterPro" id="IPR017766">
    <property type="entry name" value="Sphingomyelinase/PLipase_C"/>
</dbReference>
<dbReference type="EMBL" id="KI913982">
    <property type="protein sequence ID" value="ETV94994.1"/>
    <property type="molecule type" value="Genomic_DNA"/>
</dbReference>
<dbReference type="VEuPathDB" id="FungiDB:H310_11321"/>
<keyword evidence="4" id="KW-0812">Transmembrane</keyword>
<organism evidence="6">
    <name type="scientific">Aphanomyces invadans</name>
    <dbReference type="NCBI Taxonomy" id="157072"/>
    <lineage>
        <taxon>Eukaryota</taxon>
        <taxon>Sar</taxon>
        <taxon>Stramenopiles</taxon>
        <taxon>Oomycota</taxon>
        <taxon>Saprolegniomycetes</taxon>
        <taxon>Saprolegniales</taxon>
        <taxon>Verrucalvaceae</taxon>
        <taxon>Aphanomyces</taxon>
    </lineage>
</organism>
<dbReference type="EC" id="3.1.4.12" evidence="2"/>
<evidence type="ECO:0000256" key="2">
    <source>
        <dbReference type="ARBA" id="ARBA00012369"/>
    </source>
</evidence>
<comment type="similarity">
    <text evidence="1">Belongs to the neutral sphingomyelinase family.</text>
</comment>
<evidence type="ECO:0000313" key="6">
    <source>
        <dbReference type="EMBL" id="ETV94994.1"/>
    </source>
</evidence>
<dbReference type="GO" id="GO:0005576">
    <property type="term" value="C:extracellular region"/>
    <property type="evidence" value="ECO:0007669"/>
    <property type="project" value="InterPro"/>
</dbReference>
<dbReference type="InterPro" id="IPR036691">
    <property type="entry name" value="Endo/exonu/phosph_ase_sf"/>
</dbReference>
<keyword evidence="4" id="KW-0472">Membrane</keyword>
<dbReference type="eggNOG" id="ENOG502S367">
    <property type="taxonomic scope" value="Eukaryota"/>
</dbReference>
<dbReference type="PANTHER" id="PTHR16320">
    <property type="entry name" value="SPHINGOMYELINASE FAMILY MEMBER"/>
    <property type="match status" value="1"/>
</dbReference>
<gene>
    <name evidence="6" type="ORF">H310_11321</name>
</gene>
<dbReference type="Gene3D" id="3.60.10.10">
    <property type="entry name" value="Endonuclease/exonuclease/phosphatase"/>
    <property type="match status" value="1"/>
</dbReference>
<evidence type="ECO:0000256" key="3">
    <source>
        <dbReference type="ARBA" id="ARBA00022801"/>
    </source>
</evidence>
<dbReference type="AlphaFoldDB" id="A0A024TLY7"/>
<dbReference type="RefSeq" id="XP_008876167.1">
    <property type="nucleotide sequence ID" value="XM_008877945.1"/>
</dbReference>
<dbReference type="SUPFAM" id="SSF56219">
    <property type="entry name" value="DNase I-like"/>
    <property type="match status" value="1"/>
</dbReference>
<dbReference type="OrthoDB" id="40902at2759"/>
<name>A0A024TLY7_9STRA</name>
<sequence>MLDPEEQRAGHLGLAFRFSLEWAFNRCIHQFWVLETDRRRNGFESILMHVRVLNWNVFLRPPGVQESGSDHKDVRLELIMRKVVQFDIVLLQEMFAVGSSRLQRLLAFAKEHGLAYHAAPVYPSLWSRQVVDGGVLILSRYPIRLSKTHQFTDGCGSDALAAKGVVYAQIQLGGSPQHVLDVFTTHTQAGDGQVATAVRWRQLEELAWFVHTNRTPCTPAILGGDFNLDARHNVQFAGDAKPIFTKCNESEGYRRLVRLLSSACSGTPDTAAAVANVLASAHDVTNANGHGVLSHLWPKARVDEVGKCIDYLFLLGPSTTSIVHAAIDHGAADDSIVGVHPWPFTHLSDHWAITATLDVPSVDGISDIHFESNPSTWSTSSWPFKWTAVVASASGAIVAITFFLLHLLLRFFGEK</sequence>
<dbReference type="CDD" id="cd09078">
    <property type="entry name" value="nSMase"/>
    <property type="match status" value="1"/>
</dbReference>
<feature type="transmembrane region" description="Helical" evidence="4">
    <location>
        <begin position="386"/>
        <end position="409"/>
    </location>
</feature>
<proteinExistence type="inferred from homology"/>
<evidence type="ECO:0000256" key="1">
    <source>
        <dbReference type="ARBA" id="ARBA00006335"/>
    </source>
</evidence>
<evidence type="ECO:0000259" key="5">
    <source>
        <dbReference type="Pfam" id="PF03372"/>
    </source>
</evidence>
<dbReference type="InterPro" id="IPR005135">
    <property type="entry name" value="Endo/exonuclease/phosphatase"/>
</dbReference>
<accession>A0A024TLY7</accession>
<dbReference type="GO" id="GO:0005737">
    <property type="term" value="C:cytoplasm"/>
    <property type="evidence" value="ECO:0007669"/>
    <property type="project" value="TreeGrafter"/>
</dbReference>
<keyword evidence="4" id="KW-1133">Transmembrane helix</keyword>
<feature type="domain" description="Endonuclease/exonuclease/phosphatase" evidence="5">
    <location>
        <begin position="54"/>
        <end position="234"/>
    </location>
</feature>
<protein>
    <recommendedName>
        <fullName evidence="2">sphingomyelin phosphodiesterase</fullName>
        <ecNumber evidence="2">3.1.4.12</ecNumber>
    </recommendedName>
</protein>
<evidence type="ECO:0000256" key="4">
    <source>
        <dbReference type="SAM" id="Phobius"/>
    </source>
</evidence>